<dbReference type="Pfam" id="PF00149">
    <property type="entry name" value="Metallophos"/>
    <property type="match status" value="1"/>
</dbReference>
<accession>A0A291H008</accession>
<evidence type="ECO:0000259" key="1">
    <source>
        <dbReference type="Pfam" id="PF00149"/>
    </source>
</evidence>
<name>A0A291H008_9MICO</name>
<evidence type="ECO:0000313" key="2">
    <source>
        <dbReference type="EMBL" id="ATG55818.1"/>
    </source>
</evidence>
<dbReference type="SUPFAM" id="SSF56300">
    <property type="entry name" value="Metallo-dependent phosphatases"/>
    <property type="match status" value="1"/>
</dbReference>
<reference evidence="2 3" key="1">
    <citation type="journal article" date="2014" name="Int. J. Syst. Evol. Microbiol.">
        <title>Brachybacterium ginsengisoli sp. nov., isolated from soil of a ginseng field.</title>
        <authorList>
            <person name="Hoang V.A."/>
            <person name="Kim Y.J."/>
            <person name="Nguyen N.L."/>
            <person name="Yang D.C."/>
        </authorList>
    </citation>
    <scope>NUCLEOTIDE SEQUENCE [LARGE SCALE GENOMIC DNA]</scope>
    <source>
        <strain evidence="2 3">DCY80</strain>
    </source>
</reference>
<protein>
    <submittedName>
        <fullName evidence="2">Metallophosphatase</fullName>
    </submittedName>
</protein>
<dbReference type="EMBL" id="CP023564">
    <property type="protein sequence ID" value="ATG55818.1"/>
    <property type="molecule type" value="Genomic_DNA"/>
</dbReference>
<dbReference type="RefSeq" id="WP_096800278.1">
    <property type="nucleotide sequence ID" value="NZ_CP023564.1"/>
</dbReference>
<dbReference type="GO" id="GO:0016787">
    <property type="term" value="F:hydrolase activity"/>
    <property type="evidence" value="ECO:0007669"/>
    <property type="project" value="InterPro"/>
</dbReference>
<dbReference type="KEGG" id="bgg:CFK41_14315"/>
<evidence type="ECO:0000313" key="3">
    <source>
        <dbReference type="Proteomes" id="UP000217889"/>
    </source>
</evidence>
<dbReference type="Proteomes" id="UP000217889">
    <property type="component" value="Chromosome"/>
</dbReference>
<dbReference type="Gene3D" id="3.60.21.10">
    <property type="match status" value="1"/>
</dbReference>
<dbReference type="InterPro" id="IPR029052">
    <property type="entry name" value="Metallo-depent_PP-like"/>
</dbReference>
<dbReference type="InterPro" id="IPR004843">
    <property type="entry name" value="Calcineurin-like_PHP"/>
</dbReference>
<dbReference type="OrthoDB" id="5380150at2"/>
<proteinExistence type="predicted"/>
<feature type="domain" description="Calcineurin-like phosphoesterase" evidence="1">
    <location>
        <begin position="11"/>
        <end position="214"/>
    </location>
</feature>
<organism evidence="2 3">
    <name type="scientific">Brachybacterium ginsengisoli</name>
    <dbReference type="NCBI Taxonomy" id="1331682"/>
    <lineage>
        <taxon>Bacteria</taxon>
        <taxon>Bacillati</taxon>
        <taxon>Actinomycetota</taxon>
        <taxon>Actinomycetes</taxon>
        <taxon>Micrococcales</taxon>
        <taxon>Dermabacteraceae</taxon>
        <taxon>Brachybacterium</taxon>
    </lineage>
</organism>
<sequence>MMLEIDPTTAVAAGDWHGNTRWAEAAIAQAATYGARTILHLGDYGYLYSQTFCDAVEQALAAHEMQLLFVRGNHDDVDHLDQLPRDPHGHGIVSSRVRHLRDGQRVMLGDEVVLALGGAGSIDRAHRLHGASWWADEITPAAVVEQAIADGPADIVLAHDCPAGVDLRLDPRFGAFYEDDDPGVLEYCEENRERLRAAAEALRPRLWLHGHYHQVTREQLVHDDGERTLVVGLDCDGESLERNLVRVEGIG</sequence>
<gene>
    <name evidence="2" type="ORF">CFK41_14315</name>
</gene>
<keyword evidence="3" id="KW-1185">Reference proteome</keyword>
<dbReference type="AlphaFoldDB" id="A0A291H008"/>